<feature type="domain" description="RING-type" evidence="7">
    <location>
        <begin position="113"/>
        <end position="155"/>
    </location>
</feature>
<sequence>MTFISRKLLLTSNITAASHPPPLAAAPPPLEADFVVVLAALLCAIVCILALIVVARCAWLRRGTSGWSFRRSDDHLANKRLKKKVFKSLPKYIHKSGGGSAVEVEVEEVAEDCAICLSEYVDGEEIRVLPQCGHRFHVGCIDMWLGSHSSCPSCRQILGSPAGADGDSGDGDFTSGKIRPVSSDVSASSSPSPPPFLP</sequence>
<name>A0AAV3QL35_LITER</name>
<accession>A0AAV3QL35</accession>
<keyword evidence="6" id="KW-0812">Transmembrane</keyword>
<dbReference type="PANTHER" id="PTHR45798:SF97">
    <property type="entry name" value="ALCOHOL-SENSITIVE RING FINGER PROTEIN 1"/>
    <property type="match status" value="1"/>
</dbReference>
<dbReference type="PROSITE" id="PS50089">
    <property type="entry name" value="ZF_RING_2"/>
    <property type="match status" value="1"/>
</dbReference>
<dbReference type="CDD" id="cd16461">
    <property type="entry name" value="RING-H2_EL5-like"/>
    <property type="match status" value="1"/>
</dbReference>
<keyword evidence="6" id="KW-1133">Transmembrane helix</keyword>
<proteinExistence type="predicted"/>
<keyword evidence="3" id="KW-0862">Zinc</keyword>
<evidence type="ECO:0000256" key="6">
    <source>
        <dbReference type="SAM" id="Phobius"/>
    </source>
</evidence>
<feature type="transmembrane region" description="Helical" evidence="6">
    <location>
        <begin position="35"/>
        <end position="59"/>
    </location>
</feature>
<feature type="region of interest" description="Disordered" evidence="5">
    <location>
        <begin position="162"/>
        <end position="198"/>
    </location>
</feature>
<keyword evidence="1" id="KW-0479">Metal-binding</keyword>
<dbReference type="InterPro" id="IPR052788">
    <property type="entry name" value="RING-type_E3_ligase_ATL"/>
</dbReference>
<evidence type="ECO:0000256" key="5">
    <source>
        <dbReference type="SAM" id="MobiDB-lite"/>
    </source>
</evidence>
<dbReference type="EMBL" id="BAABME010004989">
    <property type="protein sequence ID" value="GAA0164250.1"/>
    <property type="molecule type" value="Genomic_DNA"/>
</dbReference>
<dbReference type="SMART" id="SM00184">
    <property type="entry name" value="RING"/>
    <property type="match status" value="1"/>
</dbReference>
<feature type="compositionally biased region" description="Low complexity" evidence="5">
    <location>
        <begin position="180"/>
        <end position="190"/>
    </location>
</feature>
<evidence type="ECO:0000259" key="7">
    <source>
        <dbReference type="PROSITE" id="PS50089"/>
    </source>
</evidence>
<dbReference type="SUPFAM" id="SSF57850">
    <property type="entry name" value="RING/U-box"/>
    <property type="match status" value="1"/>
</dbReference>
<keyword evidence="9" id="KW-1185">Reference proteome</keyword>
<dbReference type="Proteomes" id="UP001454036">
    <property type="component" value="Unassembled WGS sequence"/>
</dbReference>
<dbReference type="InterPro" id="IPR001841">
    <property type="entry name" value="Znf_RING"/>
</dbReference>
<dbReference type="InterPro" id="IPR013083">
    <property type="entry name" value="Znf_RING/FYVE/PHD"/>
</dbReference>
<reference evidence="8 9" key="1">
    <citation type="submission" date="2024-01" db="EMBL/GenBank/DDBJ databases">
        <title>The complete chloroplast genome sequence of Lithospermum erythrorhizon: insights into the phylogenetic relationship among Boraginaceae species and the maternal lineages of purple gromwells.</title>
        <authorList>
            <person name="Okada T."/>
            <person name="Watanabe K."/>
        </authorList>
    </citation>
    <scope>NUCLEOTIDE SEQUENCE [LARGE SCALE GENOMIC DNA]</scope>
</reference>
<protein>
    <recommendedName>
        <fullName evidence="7">RING-type domain-containing protein</fullName>
    </recommendedName>
</protein>
<dbReference type="GO" id="GO:0008270">
    <property type="term" value="F:zinc ion binding"/>
    <property type="evidence" value="ECO:0007669"/>
    <property type="project" value="UniProtKB-KW"/>
</dbReference>
<dbReference type="Pfam" id="PF13639">
    <property type="entry name" value="zf-RING_2"/>
    <property type="match status" value="1"/>
</dbReference>
<dbReference type="PANTHER" id="PTHR45798">
    <property type="entry name" value="RING-H2 FINGER PROTEIN ATL61-RELATED-RELATED"/>
    <property type="match status" value="1"/>
</dbReference>
<evidence type="ECO:0000256" key="1">
    <source>
        <dbReference type="ARBA" id="ARBA00022723"/>
    </source>
</evidence>
<evidence type="ECO:0000256" key="2">
    <source>
        <dbReference type="ARBA" id="ARBA00022771"/>
    </source>
</evidence>
<dbReference type="AlphaFoldDB" id="A0AAV3QL35"/>
<keyword evidence="6" id="KW-0472">Membrane</keyword>
<evidence type="ECO:0000313" key="9">
    <source>
        <dbReference type="Proteomes" id="UP001454036"/>
    </source>
</evidence>
<evidence type="ECO:0000313" key="8">
    <source>
        <dbReference type="EMBL" id="GAA0164250.1"/>
    </source>
</evidence>
<dbReference type="Gene3D" id="3.30.40.10">
    <property type="entry name" value="Zinc/RING finger domain, C3HC4 (zinc finger)"/>
    <property type="match status" value="1"/>
</dbReference>
<gene>
    <name evidence="8" type="ORF">LIER_19933</name>
</gene>
<evidence type="ECO:0000256" key="3">
    <source>
        <dbReference type="ARBA" id="ARBA00022833"/>
    </source>
</evidence>
<organism evidence="8 9">
    <name type="scientific">Lithospermum erythrorhizon</name>
    <name type="common">Purple gromwell</name>
    <name type="synonym">Lithospermum officinale var. erythrorhizon</name>
    <dbReference type="NCBI Taxonomy" id="34254"/>
    <lineage>
        <taxon>Eukaryota</taxon>
        <taxon>Viridiplantae</taxon>
        <taxon>Streptophyta</taxon>
        <taxon>Embryophyta</taxon>
        <taxon>Tracheophyta</taxon>
        <taxon>Spermatophyta</taxon>
        <taxon>Magnoliopsida</taxon>
        <taxon>eudicotyledons</taxon>
        <taxon>Gunneridae</taxon>
        <taxon>Pentapetalae</taxon>
        <taxon>asterids</taxon>
        <taxon>lamiids</taxon>
        <taxon>Boraginales</taxon>
        <taxon>Boraginaceae</taxon>
        <taxon>Boraginoideae</taxon>
        <taxon>Lithospermeae</taxon>
        <taxon>Lithospermum</taxon>
    </lineage>
</organism>
<keyword evidence="2 4" id="KW-0863">Zinc-finger</keyword>
<comment type="caution">
    <text evidence="8">The sequence shown here is derived from an EMBL/GenBank/DDBJ whole genome shotgun (WGS) entry which is preliminary data.</text>
</comment>
<evidence type="ECO:0000256" key="4">
    <source>
        <dbReference type="PROSITE-ProRule" id="PRU00175"/>
    </source>
</evidence>